<evidence type="ECO:0000313" key="2">
    <source>
        <dbReference type="Proteomes" id="UP001189624"/>
    </source>
</evidence>
<dbReference type="InterPro" id="IPR053038">
    <property type="entry name" value="RLP_Defense"/>
</dbReference>
<proteinExistence type="predicted"/>
<evidence type="ECO:0000313" key="1">
    <source>
        <dbReference type="EMBL" id="CAJ1804863.1"/>
    </source>
</evidence>
<name>A0AA86RLL5_9FABA</name>
<organism evidence="1 2">
    <name type="scientific">Sphenostylis stenocarpa</name>
    <dbReference type="NCBI Taxonomy" id="92480"/>
    <lineage>
        <taxon>Eukaryota</taxon>
        <taxon>Viridiplantae</taxon>
        <taxon>Streptophyta</taxon>
        <taxon>Embryophyta</taxon>
        <taxon>Tracheophyta</taxon>
        <taxon>Spermatophyta</taxon>
        <taxon>Magnoliopsida</taxon>
        <taxon>eudicotyledons</taxon>
        <taxon>Gunneridae</taxon>
        <taxon>Pentapetalae</taxon>
        <taxon>rosids</taxon>
        <taxon>fabids</taxon>
        <taxon>Fabales</taxon>
        <taxon>Fabaceae</taxon>
        <taxon>Papilionoideae</taxon>
        <taxon>50 kb inversion clade</taxon>
        <taxon>NPAAA clade</taxon>
        <taxon>indigoferoid/millettioid clade</taxon>
        <taxon>Phaseoleae</taxon>
        <taxon>Sphenostylis</taxon>
    </lineage>
</organism>
<reference evidence="1" key="1">
    <citation type="submission" date="2023-10" db="EMBL/GenBank/DDBJ databases">
        <authorList>
            <person name="Domelevo Entfellner J.-B."/>
        </authorList>
    </citation>
    <scope>NUCLEOTIDE SEQUENCE</scope>
</reference>
<protein>
    <recommendedName>
        <fullName evidence="3">Protein kinase domain-containing protein</fullName>
    </recommendedName>
</protein>
<dbReference type="Gene3D" id="3.30.200.20">
    <property type="entry name" value="Phosphorylase Kinase, domain 1"/>
    <property type="match status" value="1"/>
</dbReference>
<keyword evidence="2" id="KW-1185">Reference proteome</keyword>
<evidence type="ECO:0008006" key="3">
    <source>
        <dbReference type="Google" id="ProtNLM"/>
    </source>
</evidence>
<dbReference type="EMBL" id="OY731398">
    <property type="protein sequence ID" value="CAJ1804863.1"/>
    <property type="molecule type" value="Genomic_DNA"/>
</dbReference>
<sequence>MGMTCGTVPSSNYNISSLYYFTFTQNHLHGNLLADVGFTLPNIKVFAGVVNNLIGSVPASLLNNASKLEILDFSLNGLTGTLPKNLRVLNSSNGIHGNIPVGIGNLANLTLIALEGNRLTDSLPYSLGTLPAQVSKLYSLGELVLSENNFSGVIPSSLGRCISLEKLHLDGNSFEGNIPQTLQNLRAFLDIDRSRNTCLDLEMKISYSEISKCTGGFGFVYKGTLSGDQSSVAVKVLNRQQRGAFKSFIDECQVRRSIRPLDMYSNIRALKSLS</sequence>
<dbReference type="Gene3D" id="3.80.10.10">
    <property type="entry name" value="Ribonuclease Inhibitor"/>
    <property type="match status" value="2"/>
</dbReference>
<dbReference type="Gramene" id="rna-AYBTSS11_LOCUS737">
    <property type="protein sequence ID" value="CAJ1804863.1"/>
    <property type="gene ID" value="gene-AYBTSS11_LOCUS737"/>
</dbReference>
<dbReference type="PANTHER" id="PTHR48064">
    <property type="entry name" value="OS01G0750400 PROTEIN"/>
    <property type="match status" value="1"/>
</dbReference>
<dbReference type="Proteomes" id="UP001189624">
    <property type="component" value="Chromosome 1"/>
</dbReference>
<dbReference type="InterPro" id="IPR011009">
    <property type="entry name" value="Kinase-like_dom_sf"/>
</dbReference>
<dbReference type="InterPro" id="IPR032675">
    <property type="entry name" value="LRR_dom_sf"/>
</dbReference>
<dbReference type="SUPFAM" id="SSF56112">
    <property type="entry name" value="Protein kinase-like (PK-like)"/>
    <property type="match status" value="1"/>
</dbReference>
<gene>
    <name evidence="1" type="ORF">AYBTSS11_LOCUS737</name>
</gene>
<dbReference type="PANTHER" id="PTHR48064:SF8">
    <property type="entry name" value="RECEPTOR PROTEIN-TYROSINE KINASE CEPR2-LIKE"/>
    <property type="match status" value="1"/>
</dbReference>
<dbReference type="SUPFAM" id="SSF52058">
    <property type="entry name" value="L domain-like"/>
    <property type="match status" value="1"/>
</dbReference>
<dbReference type="Pfam" id="PF00560">
    <property type="entry name" value="LRR_1"/>
    <property type="match status" value="3"/>
</dbReference>
<accession>A0AA86RLL5</accession>
<dbReference type="InterPro" id="IPR001611">
    <property type="entry name" value="Leu-rich_rpt"/>
</dbReference>
<dbReference type="AlphaFoldDB" id="A0AA86RLL5"/>